<dbReference type="OrthoDB" id="5420310at2"/>
<keyword evidence="2" id="KW-1185">Reference proteome</keyword>
<dbReference type="AlphaFoldDB" id="S7V6W6"/>
<sequence>MTGKIGQIKTSVQDARSGKLVFLSHCILNQNACVRGLASQPAVIREMVDLALANDVAMYQMPCPEVTYLGSMRWGQVKKMYATPMFRRHCRRIAEQICDQIQTYRDNDHQVLGIVLRDGSPTCGLKCAAVEADSEQIWGGMVWHANPLQRFGATEGVYTEALKAELQDRAIEDIRWFSLPEVPEAGSLPEALQQIASAFREGAAR</sequence>
<dbReference type="eggNOG" id="COG5418">
    <property type="taxonomic scope" value="Bacteria"/>
</dbReference>
<evidence type="ECO:0000313" key="2">
    <source>
        <dbReference type="Proteomes" id="UP000014977"/>
    </source>
</evidence>
<reference evidence="1 2" key="1">
    <citation type="journal article" date="2013" name="Genome Announc.">
        <title>Draft genome sequences for three mercury-methylating, sulfate-reducing bacteria.</title>
        <authorList>
            <person name="Brown S.D."/>
            <person name="Hurt R.A.Jr."/>
            <person name="Gilmour C.C."/>
            <person name="Elias D.A."/>
        </authorList>
    </citation>
    <scope>NUCLEOTIDE SEQUENCE [LARGE SCALE GENOMIC DNA]</scope>
    <source>
        <strain evidence="1 2">DSM 2059</strain>
    </source>
</reference>
<evidence type="ECO:0000313" key="1">
    <source>
        <dbReference type="EMBL" id="EPR40268.1"/>
    </source>
</evidence>
<dbReference type="NCBIfam" id="NF045597">
    <property type="entry name" value="TudS_rel_CD3072"/>
    <property type="match status" value="1"/>
</dbReference>
<dbReference type="EMBL" id="ATHJ01000084">
    <property type="protein sequence ID" value="EPR40268.1"/>
    <property type="molecule type" value="Genomic_DNA"/>
</dbReference>
<organism evidence="1 2">
    <name type="scientific">Desulfococcus multivorans DSM 2059</name>
    <dbReference type="NCBI Taxonomy" id="1121405"/>
    <lineage>
        <taxon>Bacteria</taxon>
        <taxon>Pseudomonadati</taxon>
        <taxon>Thermodesulfobacteriota</taxon>
        <taxon>Desulfobacteria</taxon>
        <taxon>Desulfobacterales</taxon>
        <taxon>Desulfococcaceae</taxon>
        <taxon>Desulfococcus</taxon>
    </lineage>
</organism>
<accession>S7V6W6</accession>
<dbReference type="InterPro" id="IPR054648">
    <property type="entry name" value="TudS-rel"/>
</dbReference>
<gene>
    <name evidence="1" type="ORF">dsmv_2403</name>
</gene>
<comment type="caution">
    <text evidence="1">The sequence shown here is derived from an EMBL/GenBank/DDBJ whole genome shotgun (WGS) entry which is preliminary data.</text>
</comment>
<protein>
    <submittedName>
        <fullName evidence="1">Uncharacterized protein</fullName>
    </submittedName>
</protein>
<name>S7V6W6_DESML</name>
<dbReference type="STRING" id="897.B2D07_18410"/>
<dbReference type="Proteomes" id="UP000014977">
    <property type="component" value="Unassembled WGS sequence"/>
</dbReference>
<proteinExistence type="predicted"/>
<dbReference type="RefSeq" id="WP_020877160.1">
    <property type="nucleotide sequence ID" value="NZ_ATHJ01000084.1"/>
</dbReference>